<protein>
    <submittedName>
        <fullName evidence="2">Uncharacterized protein</fullName>
    </submittedName>
</protein>
<reference evidence="2" key="1">
    <citation type="journal article" date="2022" name="bioRxiv">
        <title>Sequencing and chromosome-scale assembly of the giantPleurodeles waltlgenome.</title>
        <authorList>
            <person name="Brown T."/>
            <person name="Elewa A."/>
            <person name="Iarovenko S."/>
            <person name="Subramanian E."/>
            <person name="Araus A.J."/>
            <person name="Petzold A."/>
            <person name="Susuki M."/>
            <person name="Suzuki K.-i.T."/>
            <person name="Hayashi T."/>
            <person name="Toyoda A."/>
            <person name="Oliveira C."/>
            <person name="Osipova E."/>
            <person name="Leigh N.D."/>
            <person name="Simon A."/>
            <person name="Yun M.H."/>
        </authorList>
    </citation>
    <scope>NUCLEOTIDE SEQUENCE</scope>
    <source>
        <strain evidence="2">20211129_DDA</strain>
        <tissue evidence="2">Liver</tissue>
    </source>
</reference>
<gene>
    <name evidence="2" type="ORF">NDU88_004743</name>
</gene>
<feature type="compositionally biased region" description="Basic and acidic residues" evidence="1">
    <location>
        <begin position="34"/>
        <end position="46"/>
    </location>
</feature>
<accession>A0AAV7QG31</accession>
<sequence>MNIRAAHLRDPTLNPGPLASPQPTKQAAVRKKGRGEPCHLETDRGLHHGPTRGMADQYGRADIIHGVSAHYLLRDPVNNVISWNAFETEEASRRELTGLRAKGQLLVPGNARIRE</sequence>
<feature type="region of interest" description="Disordered" evidence="1">
    <location>
        <begin position="1"/>
        <end position="54"/>
    </location>
</feature>
<organism evidence="2 3">
    <name type="scientific">Pleurodeles waltl</name>
    <name type="common">Iberian ribbed newt</name>
    <dbReference type="NCBI Taxonomy" id="8319"/>
    <lineage>
        <taxon>Eukaryota</taxon>
        <taxon>Metazoa</taxon>
        <taxon>Chordata</taxon>
        <taxon>Craniata</taxon>
        <taxon>Vertebrata</taxon>
        <taxon>Euteleostomi</taxon>
        <taxon>Amphibia</taxon>
        <taxon>Batrachia</taxon>
        <taxon>Caudata</taxon>
        <taxon>Salamandroidea</taxon>
        <taxon>Salamandridae</taxon>
        <taxon>Pleurodelinae</taxon>
        <taxon>Pleurodeles</taxon>
    </lineage>
</organism>
<proteinExistence type="predicted"/>
<evidence type="ECO:0000313" key="2">
    <source>
        <dbReference type="EMBL" id="KAJ1138356.1"/>
    </source>
</evidence>
<evidence type="ECO:0000256" key="1">
    <source>
        <dbReference type="SAM" id="MobiDB-lite"/>
    </source>
</evidence>
<dbReference type="EMBL" id="JANPWB010000010">
    <property type="protein sequence ID" value="KAJ1138356.1"/>
    <property type="molecule type" value="Genomic_DNA"/>
</dbReference>
<name>A0AAV7QG31_PLEWA</name>
<evidence type="ECO:0000313" key="3">
    <source>
        <dbReference type="Proteomes" id="UP001066276"/>
    </source>
</evidence>
<dbReference type="Proteomes" id="UP001066276">
    <property type="component" value="Chromosome 6"/>
</dbReference>
<keyword evidence="3" id="KW-1185">Reference proteome</keyword>
<dbReference type="AlphaFoldDB" id="A0AAV7QG31"/>
<comment type="caution">
    <text evidence="2">The sequence shown here is derived from an EMBL/GenBank/DDBJ whole genome shotgun (WGS) entry which is preliminary data.</text>
</comment>